<proteinExistence type="predicted"/>
<dbReference type="AlphaFoldDB" id="A0A2Z2KQM7"/>
<dbReference type="KEGG" id="pdh:B9T62_18715"/>
<dbReference type="Proteomes" id="UP000249890">
    <property type="component" value="Chromosome"/>
</dbReference>
<evidence type="ECO:0000313" key="2">
    <source>
        <dbReference type="Proteomes" id="UP000249890"/>
    </source>
</evidence>
<keyword evidence="2" id="KW-1185">Reference proteome</keyword>
<sequence>MKLIENWEQINKNIYSLEVYKRLDTHRKEYNDYIVQGICFVVTLDNNGDHIFSPSRFIGYEKNSFVRHKDNENKHGRETNDIINKTLGKEPVENERLLQIYKEFCERNEIEYREKGAFGSTRKFWVYN</sequence>
<evidence type="ECO:0000313" key="1">
    <source>
        <dbReference type="EMBL" id="ASA22641.1"/>
    </source>
</evidence>
<accession>A0A2Z2KQM7</accession>
<dbReference type="EMBL" id="CP021780">
    <property type="protein sequence ID" value="ASA22641.1"/>
    <property type="molecule type" value="Genomic_DNA"/>
</dbReference>
<name>A0A2Z2KQM7_9BACL</name>
<organism evidence="1 2">
    <name type="scientific">Paenibacillus donghaensis</name>
    <dbReference type="NCBI Taxonomy" id="414771"/>
    <lineage>
        <taxon>Bacteria</taxon>
        <taxon>Bacillati</taxon>
        <taxon>Bacillota</taxon>
        <taxon>Bacilli</taxon>
        <taxon>Bacillales</taxon>
        <taxon>Paenibacillaceae</taxon>
        <taxon>Paenibacillus</taxon>
    </lineage>
</organism>
<protein>
    <submittedName>
        <fullName evidence="1">Uncharacterized protein</fullName>
    </submittedName>
</protein>
<gene>
    <name evidence="1" type="ORF">B9T62_18715</name>
</gene>
<reference evidence="1 2" key="1">
    <citation type="submission" date="2017-06" db="EMBL/GenBank/DDBJ databases">
        <title>Complete genome sequence of Paenibacillus donghaensis KCTC 13049T isolated from East Sea sediment, South Korea.</title>
        <authorList>
            <person name="Jung B.K."/>
            <person name="Hong S.-J."/>
            <person name="Shin J.-H."/>
        </authorList>
    </citation>
    <scope>NUCLEOTIDE SEQUENCE [LARGE SCALE GENOMIC DNA]</scope>
    <source>
        <strain evidence="1 2">KCTC 13049</strain>
    </source>
</reference>